<dbReference type="SUPFAM" id="SSF51735">
    <property type="entry name" value="NAD(P)-binding Rossmann-fold domains"/>
    <property type="match status" value="1"/>
</dbReference>
<evidence type="ECO:0000313" key="5">
    <source>
        <dbReference type="Proteomes" id="UP000051672"/>
    </source>
</evidence>
<evidence type="ECO:0000313" key="4">
    <source>
        <dbReference type="EMBL" id="KRM71534.1"/>
    </source>
</evidence>
<feature type="domain" description="D-isomer specific 2-hydroxyacid dehydrogenase NAD-binding" evidence="3">
    <location>
        <begin position="109"/>
        <end position="280"/>
    </location>
</feature>
<dbReference type="STRING" id="1423727.FC34_GL001649"/>
<dbReference type="Pfam" id="PF02826">
    <property type="entry name" value="2-Hacid_dh_C"/>
    <property type="match status" value="1"/>
</dbReference>
<dbReference type="Proteomes" id="UP000051672">
    <property type="component" value="Unassembled WGS sequence"/>
</dbReference>
<dbReference type="AlphaFoldDB" id="A0A0R2AVS4"/>
<accession>A0A0R2AVS4</accession>
<sequence length="318" mass="34177">MTTLLVMQLADADVQTVKQTLSQTPNLEVLVASQPLTDAQLAKVEVTLGWEPTLGQRLLGLPQSQLKWVQAFSAGVDYLPLEAFAKAGVMVSNVSGIHATPISEFVMGGLLYHTRGIDFAAANQQKATWQRPAMLGVLAGQQMLVYGTGHIGQAIAKLAQAFGMKTVGVNHDGHPVDFFDKTVDDTSSLAVAVDSDVIVNVLPLTAKTHHFFNAEFFGHLSKKPVFVNVGRGPSVDTSALIEALKTTLAYAVIDVVEPEPLPANSPLWQADNVLLAPHMSGLYTDYAKDALAIFGRNLAQFQADGTLVQNQVELDRGY</sequence>
<gene>
    <name evidence="4" type="ORF">FC34_GL001649</name>
</gene>
<dbReference type="InterPro" id="IPR006140">
    <property type="entry name" value="D-isomer_DH_NAD-bd"/>
</dbReference>
<dbReference type="CDD" id="cd12155">
    <property type="entry name" value="PGDH_1"/>
    <property type="match status" value="1"/>
</dbReference>
<dbReference type="OrthoDB" id="9805416at2"/>
<dbReference type="PANTHER" id="PTHR43333:SF1">
    <property type="entry name" value="D-ISOMER SPECIFIC 2-HYDROXYACID DEHYDROGENASE NAD-BINDING DOMAIN-CONTAINING PROTEIN"/>
    <property type="match status" value="1"/>
</dbReference>
<keyword evidence="5" id="KW-1185">Reference proteome</keyword>
<dbReference type="EMBL" id="AYZQ01000004">
    <property type="protein sequence ID" value="KRM71534.1"/>
    <property type="molecule type" value="Genomic_DNA"/>
</dbReference>
<keyword evidence="2" id="KW-0520">NAD</keyword>
<dbReference type="Gene3D" id="3.40.50.720">
    <property type="entry name" value="NAD(P)-binding Rossmann-like Domain"/>
    <property type="match status" value="2"/>
</dbReference>
<reference evidence="4 5" key="1">
    <citation type="journal article" date="2015" name="Genome Announc.">
        <title>Expanding the biotechnology potential of lactobacilli through comparative genomics of 213 strains and associated genera.</title>
        <authorList>
            <person name="Sun Z."/>
            <person name="Harris H.M."/>
            <person name="McCann A."/>
            <person name="Guo C."/>
            <person name="Argimon S."/>
            <person name="Zhang W."/>
            <person name="Yang X."/>
            <person name="Jeffery I.B."/>
            <person name="Cooney J.C."/>
            <person name="Kagawa T.F."/>
            <person name="Liu W."/>
            <person name="Song Y."/>
            <person name="Salvetti E."/>
            <person name="Wrobel A."/>
            <person name="Rasinkangas P."/>
            <person name="Parkhill J."/>
            <person name="Rea M.C."/>
            <person name="O'Sullivan O."/>
            <person name="Ritari J."/>
            <person name="Douillard F.P."/>
            <person name="Paul Ross R."/>
            <person name="Yang R."/>
            <person name="Briner A.E."/>
            <person name="Felis G.E."/>
            <person name="de Vos W.M."/>
            <person name="Barrangou R."/>
            <person name="Klaenhammer T.R."/>
            <person name="Caufield P.W."/>
            <person name="Cui Y."/>
            <person name="Zhang H."/>
            <person name="O'Toole P.W."/>
        </authorList>
    </citation>
    <scope>NUCLEOTIDE SEQUENCE [LARGE SCALE GENOMIC DNA]</scope>
    <source>
        <strain evidence="4 5">DSM 23927</strain>
    </source>
</reference>
<dbReference type="SUPFAM" id="SSF52283">
    <property type="entry name" value="Formate/glycerate dehydrogenase catalytic domain-like"/>
    <property type="match status" value="1"/>
</dbReference>
<name>A0A0R2AVS4_9LACO</name>
<protein>
    <submittedName>
        <fullName evidence="4">D-isomer specific 2-hydroxyacid dehydrogenase family protein</fullName>
    </submittedName>
</protein>
<dbReference type="InterPro" id="IPR036291">
    <property type="entry name" value="NAD(P)-bd_dom_sf"/>
</dbReference>
<dbReference type="PATRIC" id="fig|1423727.3.peg.1671"/>
<evidence type="ECO:0000256" key="2">
    <source>
        <dbReference type="ARBA" id="ARBA00023027"/>
    </source>
</evidence>
<evidence type="ECO:0000259" key="3">
    <source>
        <dbReference type="Pfam" id="PF02826"/>
    </source>
</evidence>
<organism evidence="4 5">
    <name type="scientific">Lacticaseibacillus brantae DSM 23927</name>
    <dbReference type="NCBI Taxonomy" id="1423727"/>
    <lineage>
        <taxon>Bacteria</taxon>
        <taxon>Bacillati</taxon>
        <taxon>Bacillota</taxon>
        <taxon>Bacilli</taxon>
        <taxon>Lactobacillales</taxon>
        <taxon>Lactobacillaceae</taxon>
        <taxon>Lacticaseibacillus</taxon>
    </lineage>
</organism>
<evidence type="ECO:0000256" key="1">
    <source>
        <dbReference type="ARBA" id="ARBA00023002"/>
    </source>
</evidence>
<comment type="caution">
    <text evidence="4">The sequence shown here is derived from an EMBL/GenBank/DDBJ whole genome shotgun (WGS) entry which is preliminary data.</text>
</comment>
<proteinExistence type="predicted"/>
<dbReference type="GO" id="GO:0016616">
    <property type="term" value="F:oxidoreductase activity, acting on the CH-OH group of donors, NAD or NADP as acceptor"/>
    <property type="evidence" value="ECO:0007669"/>
    <property type="project" value="InterPro"/>
</dbReference>
<dbReference type="RefSeq" id="WP_057894920.1">
    <property type="nucleotide sequence ID" value="NZ_AYZQ01000004.1"/>
</dbReference>
<dbReference type="GO" id="GO:0051287">
    <property type="term" value="F:NAD binding"/>
    <property type="evidence" value="ECO:0007669"/>
    <property type="project" value="InterPro"/>
</dbReference>
<dbReference type="PANTHER" id="PTHR43333">
    <property type="entry name" value="2-HACID_DH_C DOMAIN-CONTAINING PROTEIN"/>
    <property type="match status" value="1"/>
</dbReference>
<keyword evidence="1" id="KW-0560">Oxidoreductase</keyword>